<comment type="similarity">
    <text evidence="5">Belongs to the OXA1/ALB3/YidC family.</text>
</comment>
<evidence type="ECO:0000256" key="2">
    <source>
        <dbReference type="ARBA" id="ARBA00022692"/>
    </source>
</evidence>
<dbReference type="GO" id="GO:0051205">
    <property type="term" value="P:protein insertion into membrane"/>
    <property type="evidence" value="ECO:0007669"/>
    <property type="project" value="TreeGrafter"/>
</dbReference>
<proteinExistence type="inferred from homology"/>
<accession>A0A371IZZ4</accession>
<dbReference type="InterPro" id="IPR028055">
    <property type="entry name" value="YidC/Oxa/ALB_C"/>
</dbReference>
<feature type="coiled-coil region" evidence="6">
    <location>
        <begin position="48"/>
        <end position="82"/>
    </location>
</feature>
<reference evidence="9 10" key="1">
    <citation type="journal article" date="2017" name="Genome Announc.">
        <title>Draft Genome Sequence of Romboutsia weinsteinii sp. nov. Strain CCRI-19649(T) Isolated from Surface Water.</title>
        <authorList>
            <person name="Maheux A.F."/>
            <person name="Boudreau D.K."/>
            <person name="Berube E."/>
            <person name="Boissinot M."/>
            <person name="Cantin P."/>
            <person name="Raymond F."/>
            <person name="Corbeil J."/>
            <person name="Omar R.F."/>
            <person name="Bergeron M.G."/>
        </authorList>
    </citation>
    <scope>NUCLEOTIDE SEQUENCE [LARGE SCALE GENOMIC DNA]</scope>
    <source>
        <strain evidence="9 10">CCRI-19649</strain>
    </source>
</reference>
<feature type="domain" description="Membrane insertase YidC/Oxa/ALB C-terminal" evidence="8">
    <location>
        <begin position="23"/>
        <end position="202"/>
    </location>
</feature>
<dbReference type="OrthoDB" id="2380676at2"/>
<evidence type="ECO:0000256" key="7">
    <source>
        <dbReference type="SAM" id="Phobius"/>
    </source>
</evidence>
<comment type="subcellular location">
    <subcellularLocation>
        <location evidence="1 5">Membrane</location>
        <topology evidence="1 5">Multi-pass membrane protein</topology>
    </subcellularLocation>
</comment>
<dbReference type="GO" id="GO:0032977">
    <property type="term" value="F:membrane insertase activity"/>
    <property type="evidence" value="ECO:0007669"/>
    <property type="project" value="InterPro"/>
</dbReference>
<sequence>MNFISSILQEVLNTLFSFTGDLGISIVIITLIVKLLLLPLSLKQKFAMKKQQDLAEKMGNLKEKYKNNAKELEKQMQAYSIESMKGMLGCSTLLLQMPIIYALYNTFLSMPAEATSVLIPWISSLNVSDSLLIIPCIYTLTMLAPNFINFIPYFKVKTKASLNKPMIFSTILMSLMLTIKTPVALGLYFITSSAYSLIEDVCFRIYVKQKSKLILD</sequence>
<dbReference type="InterPro" id="IPR001708">
    <property type="entry name" value="YidC/ALB3/OXA1/COX18"/>
</dbReference>
<evidence type="ECO:0000259" key="8">
    <source>
        <dbReference type="Pfam" id="PF02096"/>
    </source>
</evidence>
<feature type="transmembrane region" description="Helical" evidence="7">
    <location>
        <begin position="86"/>
        <end position="104"/>
    </location>
</feature>
<dbReference type="PANTHER" id="PTHR12428">
    <property type="entry name" value="OXA1"/>
    <property type="match status" value="1"/>
</dbReference>
<dbReference type="RefSeq" id="WP_094367680.1">
    <property type="nucleotide sequence ID" value="NZ_NOJY02000037.1"/>
</dbReference>
<dbReference type="EMBL" id="NOJY02000037">
    <property type="protein sequence ID" value="RDY26045.1"/>
    <property type="molecule type" value="Genomic_DNA"/>
</dbReference>
<organism evidence="9 10">
    <name type="scientific">Romboutsia weinsteinii</name>
    <dbReference type="NCBI Taxonomy" id="2020949"/>
    <lineage>
        <taxon>Bacteria</taxon>
        <taxon>Bacillati</taxon>
        <taxon>Bacillota</taxon>
        <taxon>Clostridia</taxon>
        <taxon>Peptostreptococcales</taxon>
        <taxon>Peptostreptococcaceae</taxon>
        <taxon>Romboutsia</taxon>
    </lineage>
</organism>
<keyword evidence="6" id="KW-0175">Coiled coil</keyword>
<feature type="transmembrane region" description="Helical" evidence="7">
    <location>
        <begin position="131"/>
        <end position="154"/>
    </location>
</feature>
<evidence type="ECO:0000256" key="3">
    <source>
        <dbReference type="ARBA" id="ARBA00022989"/>
    </source>
</evidence>
<evidence type="ECO:0000256" key="5">
    <source>
        <dbReference type="RuleBase" id="RU003945"/>
    </source>
</evidence>
<evidence type="ECO:0000256" key="4">
    <source>
        <dbReference type="ARBA" id="ARBA00023136"/>
    </source>
</evidence>
<dbReference type="Pfam" id="PF02096">
    <property type="entry name" value="60KD_IMP"/>
    <property type="match status" value="1"/>
</dbReference>
<keyword evidence="2 5" id="KW-0812">Transmembrane</keyword>
<name>A0A371IZZ4_9FIRM</name>
<keyword evidence="4 7" id="KW-0472">Membrane</keyword>
<dbReference type="Proteomes" id="UP000215694">
    <property type="component" value="Unassembled WGS sequence"/>
</dbReference>
<evidence type="ECO:0000313" key="9">
    <source>
        <dbReference type="EMBL" id="RDY26045.1"/>
    </source>
</evidence>
<keyword evidence="10" id="KW-1185">Reference proteome</keyword>
<gene>
    <name evidence="9" type="primary">yidC</name>
    <name evidence="9" type="ORF">CHL78_015295</name>
</gene>
<keyword evidence="3 7" id="KW-1133">Transmembrane helix</keyword>
<evidence type="ECO:0000256" key="1">
    <source>
        <dbReference type="ARBA" id="ARBA00004141"/>
    </source>
</evidence>
<feature type="transmembrane region" description="Helical" evidence="7">
    <location>
        <begin position="22"/>
        <end position="42"/>
    </location>
</feature>
<feature type="transmembrane region" description="Helical" evidence="7">
    <location>
        <begin position="166"/>
        <end position="190"/>
    </location>
</feature>
<dbReference type="GO" id="GO:0005886">
    <property type="term" value="C:plasma membrane"/>
    <property type="evidence" value="ECO:0007669"/>
    <property type="project" value="TreeGrafter"/>
</dbReference>
<dbReference type="PANTHER" id="PTHR12428:SF65">
    <property type="entry name" value="CYTOCHROME C OXIDASE ASSEMBLY PROTEIN COX18, MITOCHONDRIAL"/>
    <property type="match status" value="1"/>
</dbReference>
<dbReference type="NCBIfam" id="TIGR03592">
    <property type="entry name" value="yidC_oxa1_cterm"/>
    <property type="match status" value="1"/>
</dbReference>
<protein>
    <submittedName>
        <fullName evidence="9">Membrane protein insertase YidC</fullName>
    </submittedName>
</protein>
<evidence type="ECO:0000256" key="6">
    <source>
        <dbReference type="SAM" id="Coils"/>
    </source>
</evidence>
<evidence type="ECO:0000313" key="10">
    <source>
        <dbReference type="Proteomes" id="UP000215694"/>
    </source>
</evidence>
<comment type="caution">
    <text evidence="9">The sequence shown here is derived from an EMBL/GenBank/DDBJ whole genome shotgun (WGS) entry which is preliminary data.</text>
</comment>
<dbReference type="AlphaFoldDB" id="A0A371IZZ4"/>